<dbReference type="STRING" id="84135.GCA_001052115_00760"/>
<dbReference type="Proteomes" id="UP000235670">
    <property type="component" value="Unassembled WGS sequence"/>
</dbReference>
<evidence type="ECO:0000313" key="2">
    <source>
        <dbReference type="Proteomes" id="UP000235670"/>
    </source>
</evidence>
<dbReference type="RefSeq" id="WP_102189621.1">
    <property type="nucleotide sequence ID" value="NZ_PNGT01000002.1"/>
</dbReference>
<protein>
    <submittedName>
        <fullName evidence="1">Uncharacterized protein</fullName>
    </submittedName>
</protein>
<organism evidence="1 2">
    <name type="scientific">Gemella sanguinis</name>
    <dbReference type="NCBI Taxonomy" id="84135"/>
    <lineage>
        <taxon>Bacteria</taxon>
        <taxon>Bacillati</taxon>
        <taxon>Bacillota</taxon>
        <taxon>Bacilli</taxon>
        <taxon>Bacillales</taxon>
        <taxon>Gemellaceae</taxon>
        <taxon>Gemella</taxon>
    </lineage>
</organism>
<dbReference type="OrthoDB" id="1425264at2"/>
<comment type="caution">
    <text evidence="1">The sequence shown here is derived from an EMBL/GenBank/DDBJ whole genome shotgun (WGS) entry which is preliminary data.</text>
</comment>
<proteinExistence type="predicted"/>
<gene>
    <name evidence="1" type="ORF">CJ218_03365</name>
</gene>
<dbReference type="EMBL" id="PNGT01000002">
    <property type="protein sequence ID" value="PMC52944.1"/>
    <property type="molecule type" value="Genomic_DNA"/>
</dbReference>
<reference evidence="1 2" key="1">
    <citation type="submission" date="2017-09" db="EMBL/GenBank/DDBJ databases">
        <title>Bacterial strain isolated from the female urinary microbiota.</title>
        <authorList>
            <person name="Thomas-White K."/>
            <person name="Kumar N."/>
            <person name="Forster S."/>
            <person name="Putonti C."/>
            <person name="Lawley T."/>
            <person name="Wolfe A.J."/>
        </authorList>
    </citation>
    <scope>NUCLEOTIDE SEQUENCE [LARGE SCALE GENOMIC DNA]</scope>
    <source>
        <strain evidence="1 2">UMB0186</strain>
    </source>
</reference>
<evidence type="ECO:0000313" key="1">
    <source>
        <dbReference type="EMBL" id="PMC52944.1"/>
    </source>
</evidence>
<name>A0A2N6SG71_9BACL</name>
<sequence>MKSVWEGIVEKDGEYYAACDEEFLKKIKENSDYTKLADHSKLDLRVIPLHFIGNVRKAKLLILNLNPGIDEGYYTFYQNNKPYQEMIYNNLTLEKPKFFEFDYYSTNNEGYWSRLKPLFEDEYLEKINRNQSRLKPLFEDEYLEKINRNQNSEATKKLDEFFTKTVALIEFFPYHSQNFSELGDIFDKTVKEMKGYLPSQQFVFNIIKERVQNGDVVIVFSRSIGRWMEAIPELKVYDKVYQSSNPRNPTFKPENILKRNMGKDLLDII</sequence>
<accession>A0A2N6SG71</accession>
<dbReference type="AlphaFoldDB" id="A0A2N6SG71"/>